<evidence type="ECO:0008006" key="4">
    <source>
        <dbReference type="Google" id="ProtNLM"/>
    </source>
</evidence>
<feature type="region of interest" description="Disordered" evidence="1">
    <location>
        <begin position="15"/>
        <end position="53"/>
    </location>
</feature>
<sequence length="321" mass="35461">YADKTIFNVCISGVPQASQSQPQPSSSTDVTSSTPATNSAQQSTPRQPPSSLQRIARKPLATVKVVRADVGENGKPTNVHFHNLSVHVNLYSEEQANIPFILGKVNEEINDDYDLVLVGANGLSYYDQEGTRGVAFWKVGSRKVFAVPREDISNRRRRSLEEIETTSPTPNKRRRSLHEESTLDNVVGELTDIKGALETFKKLAFKHHFSAAFLHSLEEAFSCCICHRYPALKPMGCQQCGTLVSCQACSDRHFGSSNVSAKTCPKCRCERGLAHSFRLRGFDNLIDQIKIMENEESDIDDNEDDGLGGAFDDTLPVIPDS</sequence>
<proteinExistence type="predicted"/>
<name>A0A7M5UKH3_9CNID</name>
<reference evidence="2" key="1">
    <citation type="submission" date="2021-01" db="UniProtKB">
        <authorList>
            <consortium name="EnsemblMetazoa"/>
        </authorList>
    </citation>
    <scope>IDENTIFICATION</scope>
</reference>
<dbReference type="AlphaFoldDB" id="A0A7M5UKH3"/>
<feature type="compositionally biased region" description="Low complexity" evidence="1">
    <location>
        <begin position="15"/>
        <end position="37"/>
    </location>
</feature>
<dbReference type="Proteomes" id="UP000594262">
    <property type="component" value="Unplaced"/>
</dbReference>
<dbReference type="Gene3D" id="3.30.40.10">
    <property type="entry name" value="Zinc/RING finger domain, C3HC4 (zinc finger)"/>
    <property type="match status" value="1"/>
</dbReference>
<dbReference type="EnsemblMetazoa" id="CLYHEMT000826.1">
    <property type="protein sequence ID" value="CLYHEMP000826.1"/>
    <property type="gene ID" value="CLYHEMG000826"/>
</dbReference>
<feature type="region of interest" description="Disordered" evidence="1">
    <location>
        <begin position="297"/>
        <end position="321"/>
    </location>
</feature>
<dbReference type="InterPro" id="IPR013083">
    <property type="entry name" value="Znf_RING/FYVE/PHD"/>
</dbReference>
<keyword evidence="3" id="KW-1185">Reference proteome</keyword>
<accession>A0A7M5UKH3</accession>
<organism evidence="2 3">
    <name type="scientific">Clytia hemisphaerica</name>
    <dbReference type="NCBI Taxonomy" id="252671"/>
    <lineage>
        <taxon>Eukaryota</taxon>
        <taxon>Metazoa</taxon>
        <taxon>Cnidaria</taxon>
        <taxon>Hydrozoa</taxon>
        <taxon>Hydroidolina</taxon>
        <taxon>Leptothecata</taxon>
        <taxon>Obeliida</taxon>
        <taxon>Clytiidae</taxon>
        <taxon>Clytia</taxon>
    </lineage>
</organism>
<dbReference type="OrthoDB" id="5986829at2759"/>
<evidence type="ECO:0000256" key="1">
    <source>
        <dbReference type="SAM" id="MobiDB-lite"/>
    </source>
</evidence>
<evidence type="ECO:0000313" key="3">
    <source>
        <dbReference type="Proteomes" id="UP000594262"/>
    </source>
</evidence>
<feature type="region of interest" description="Disordered" evidence="1">
    <location>
        <begin position="158"/>
        <end position="180"/>
    </location>
</feature>
<feature type="compositionally biased region" description="Acidic residues" evidence="1">
    <location>
        <begin position="297"/>
        <end position="306"/>
    </location>
</feature>
<feature type="compositionally biased region" description="Polar residues" evidence="1">
    <location>
        <begin position="38"/>
        <end position="53"/>
    </location>
</feature>
<evidence type="ECO:0000313" key="2">
    <source>
        <dbReference type="EnsemblMetazoa" id="CLYHEMP000826.1"/>
    </source>
</evidence>
<protein>
    <recommendedName>
        <fullName evidence="4">RING-type domain-containing protein</fullName>
    </recommendedName>
</protein>